<organism evidence="1">
    <name type="scientific">Echinostoma caproni</name>
    <dbReference type="NCBI Taxonomy" id="27848"/>
    <lineage>
        <taxon>Eukaryota</taxon>
        <taxon>Metazoa</taxon>
        <taxon>Spiralia</taxon>
        <taxon>Lophotrochozoa</taxon>
        <taxon>Platyhelminthes</taxon>
        <taxon>Trematoda</taxon>
        <taxon>Digenea</taxon>
        <taxon>Plagiorchiida</taxon>
        <taxon>Echinostomata</taxon>
        <taxon>Echinostomatoidea</taxon>
        <taxon>Echinostomatidae</taxon>
        <taxon>Echinostoma</taxon>
    </lineage>
</organism>
<dbReference type="WBParaSite" id="ECPE_0000935801-mRNA-1">
    <property type="protein sequence ID" value="ECPE_0000935801-mRNA-1"/>
    <property type="gene ID" value="ECPE_0000935801"/>
</dbReference>
<reference evidence="1" key="1">
    <citation type="submission" date="2016-06" db="UniProtKB">
        <authorList>
            <consortium name="WormBaseParasite"/>
        </authorList>
    </citation>
    <scope>IDENTIFICATION</scope>
</reference>
<accession>A0A183AQU4</accession>
<dbReference type="AlphaFoldDB" id="A0A183AQU4"/>
<sequence length="145" mass="16694">LFRSLLVINTAYEGPYTVVRFHRTFLGHAVETRRYLRTRPIRLRPQTWHHMIITSSRVGTAVLVDCKPVRAAQSIRTTVAPSSWSARLGADRSRTVDTENHIIGYVGQKNATRNYWTVSHAREISLAELECMSIQCDQHNNEKEF</sequence>
<protein>
    <submittedName>
        <fullName evidence="1">LAM_G_DOMAIN domain-containing protein</fullName>
    </submittedName>
</protein>
<proteinExistence type="predicted"/>
<name>A0A183AQU4_9TREM</name>
<evidence type="ECO:0000313" key="1">
    <source>
        <dbReference type="WBParaSite" id="ECPE_0000935801-mRNA-1"/>
    </source>
</evidence>